<evidence type="ECO:0000313" key="1">
    <source>
        <dbReference type="EMBL" id="CAL0326190.1"/>
    </source>
</evidence>
<gene>
    <name evidence="1" type="ORF">LLUT_LOCUS27250</name>
</gene>
<reference evidence="1 2" key="1">
    <citation type="submission" date="2024-03" db="EMBL/GenBank/DDBJ databases">
        <authorList>
            <person name="Martinez-Hernandez J."/>
        </authorList>
    </citation>
    <scope>NUCLEOTIDE SEQUENCE [LARGE SCALE GENOMIC DNA]</scope>
</reference>
<dbReference type="Proteomes" id="UP001497480">
    <property type="component" value="Unassembled WGS sequence"/>
</dbReference>
<protein>
    <submittedName>
        <fullName evidence="1">Uncharacterized protein</fullName>
    </submittedName>
</protein>
<comment type="caution">
    <text evidence="1">The sequence shown here is derived from an EMBL/GenBank/DDBJ whole genome shotgun (WGS) entry which is preliminary data.</text>
</comment>
<proteinExistence type="predicted"/>
<keyword evidence="2" id="KW-1185">Reference proteome</keyword>
<sequence length="55" mass="6417">MEKDQSITPMVEIRKRGGKMSLLKMFSGFEKVGKRLKQNLSPKQKGDWKYLLMSL</sequence>
<organism evidence="1 2">
    <name type="scientific">Lupinus luteus</name>
    <name type="common">European yellow lupine</name>
    <dbReference type="NCBI Taxonomy" id="3873"/>
    <lineage>
        <taxon>Eukaryota</taxon>
        <taxon>Viridiplantae</taxon>
        <taxon>Streptophyta</taxon>
        <taxon>Embryophyta</taxon>
        <taxon>Tracheophyta</taxon>
        <taxon>Spermatophyta</taxon>
        <taxon>Magnoliopsida</taxon>
        <taxon>eudicotyledons</taxon>
        <taxon>Gunneridae</taxon>
        <taxon>Pentapetalae</taxon>
        <taxon>rosids</taxon>
        <taxon>fabids</taxon>
        <taxon>Fabales</taxon>
        <taxon>Fabaceae</taxon>
        <taxon>Papilionoideae</taxon>
        <taxon>50 kb inversion clade</taxon>
        <taxon>genistoids sensu lato</taxon>
        <taxon>core genistoids</taxon>
        <taxon>Genisteae</taxon>
        <taxon>Lupinus</taxon>
    </lineage>
</organism>
<dbReference type="EMBL" id="CAXHTB010000019">
    <property type="protein sequence ID" value="CAL0326190.1"/>
    <property type="molecule type" value="Genomic_DNA"/>
</dbReference>
<evidence type="ECO:0000313" key="2">
    <source>
        <dbReference type="Proteomes" id="UP001497480"/>
    </source>
</evidence>
<dbReference type="AlphaFoldDB" id="A0AAV1XYN6"/>
<accession>A0AAV1XYN6</accession>
<name>A0AAV1XYN6_LUPLU</name>